<feature type="region of interest" description="Disordered" evidence="1">
    <location>
        <begin position="113"/>
        <end position="159"/>
    </location>
</feature>
<proteinExistence type="predicted"/>
<evidence type="ECO:0000313" key="2">
    <source>
        <dbReference type="EMBL" id="ESK80630.1"/>
    </source>
</evidence>
<evidence type="ECO:0000256" key="1">
    <source>
        <dbReference type="SAM" id="MobiDB-lite"/>
    </source>
</evidence>
<feature type="compositionally biased region" description="Acidic residues" evidence="1">
    <location>
        <begin position="228"/>
        <end position="237"/>
    </location>
</feature>
<feature type="compositionally biased region" description="Pro residues" evidence="1">
    <location>
        <begin position="129"/>
        <end position="141"/>
    </location>
</feature>
<reference evidence="2 3" key="1">
    <citation type="journal article" date="2014" name="BMC Genomics">
        <title>Genome and secretome analysis of the hemibiotrophic fungal pathogen, Moniliophthora roreri, which causes frosty pod rot disease of cacao: mechanisms of the biotrophic and necrotrophic phases.</title>
        <authorList>
            <person name="Meinhardt L.W."/>
            <person name="Costa G.G.L."/>
            <person name="Thomazella D.P.T."/>
            <person name="Teixeira P.J.P.L."/>
            <person name="Carazzolle M.F."/>
            <person name="Schuster S.C."/>
            <person name="Carlson J.E."/>
            <person name="Guiltinan M.J."/>
            <person name="Mieczkowski P."/>
            <person name="Farmer A."/>
            <person name="Ramaraj T."/>
            <person name="Crozier J."/>
            <person name="Davis R.E."/>
            <person name="Shao J."/>
            <person name="Melnick R.L."/>
            <person name="Pereira G.A.G."/>
            <person name="Bailey B.A."/>
        </authorList>
    </citation>
    <scope>NUCLEOTIDE SEQUENCE [LARGE SCALE GENOMIC DNA]</scope>
    <source>
        <strain evidence="2 3">MCA 2997</strain>
    </source>
</reference>
<dbReference type="AlphaFoldDB" id="V2WKC5"/>
<dbReference type="KEGG" id="mrr:Moror_9174"/>
<sequence>MQQIEIPLLKLDGLVDDEDAEPGQPISLDVSPPPICQKGKGKTKLGSLDMSPPQQQDDFLLSPSDDNGIDITFPPPSSSLVPSSIGSSISTTLAYFFTPVCPKSKCAVVNCQTPSPLSNSPPKDIAPPSSLPPSSLPPRTPLLPSQEEDSGSDFSVSEKERKKKIAYIQQWKGLDPNSSDSDLEPDIYKPPKLKAPNKASKTSSHNTVWRKGVGPAICTDQSTQQESPLDDGNEEDDTSVKGSLSRIFSKSLKATVFLSLDAGSILMYSREHPKDPDILALQYNAMMHNPYHEEVQNQLVQLELGDEDGTVSEDILSNSVNIHNAMHWYIDWYMTTHADHIRYLKEEEKYQTTLKHVLGPFNKL</sequence>
<feature type="region of interest" description="Disordered" evidence="1">
    <location>
        <begin position="15"/>
        <end position="67"/>
    </location>
</feature>
<comment type="caution">
    <text evidence="2">The sequence shown here is derived from an EMBL/GenBank/DDBJ whole genome shotgun (WGS) entry which is preliminary data.</text>
</comment>
<keyword evidence="3" id="KW-1185">Reference proteome</keyword>
<name>V2WKC5_MONRO</name>
<dbReference type="Proteomes" id="UP000017559">
    <property type="component" value="Unassembled WGS sequence"/>
</dbReference>
<dbReference type="EMBL" id="AWSO01003227">
    <property type="protein sequence ID" value="ESK80630.1"/>
    <property type="molecule type" value="Genomic_DNA"/>
</dbReference>
<dbReference type="HOGENOM" id="CLU_761977_0_0_1"/>
<protein>
    <submittedName>
        <fullName evidence="2">Uncharacterized protein</fullName>
    </submittedName>
</protein>
<accession>V2WKC5</accession>
<organism evidence="2 3">
    <name type="scientific">Moniliophthora roreri (strain MCA 2997)</name>
    <name type="common">Cocoa frosty pod rot fungus</name>
    <name type="synonym">Crinipellis roreri</name>
    <dbReference type="NCBI Taxonomy" id="1381753"/>
    <lineage>
        <taxon>Eukaryota</taxon>
        <taxon>Fungi</taxon>
        <taxon>Dikarya</taxon>
        <taxon>Basidiomycota</taxon>
        <taxon>Agaricomycotina</taxon>
        <taxon>Agaricomycetes</taxon>
        <taxon>Agaricomycetidae</taxon>
        <taxon>Agaricales</taxon>
        <taxon>Marasmiineae</taxon>
        <taxon>Marasmiaceae</taxon>
        <taxon>Moniliophthora</taxon>
    </lineage>
</organism>
<gene>
    <name evidence="2" type="ORF">Moror_9174</name>
</gene>
<evidence type="ECO:0000313" key="3">
    <source>
        <dbReference type="Proteomes" id="UP000017559"/>
    </source>
</evidence>
<feature type="non-terminal residue" evidence="2">
    <location>
        <position position="364"/>
    </location>
</feature>
<feature type="region of interest" description="Disordered" evidence="1">
    <location>
        <begin position="174"/>
        <end position="239"/>
    </location>
</feature>
<dbReference type="OrthoDB" id="3066724at2759"/>